<dbReference type="SUPFAM" id="SSF52833">
    <property type="entry name" value="Thioredoxin-like"/>
    <property type="match status" value="1"/>
</dbReference>
<evidence type="ECO:0000256" key="3">
    <source>
        <dbReference type="ARBA" id="ARBA00023002"/>
    </source>
</evidence>
<dbReference type="Gene3D" id="3.40.30.10">
    <property type="entry name" value="Glutaredoxin"/>
    <property type="match status" value="1"/>
</dbReference>
<protein>
    <submittedName>
        <fullName evidence="5">ArsC/Spx/MgsR family protein</fullName>
    </submittedName>
</protein>
<dbReference type="RefSeq" id="WP_335417984.1">
    <property type="nucleotide sequence ID" value="NZ_JBALHR010000001.1"/>
</dbReference>
<dbReference type="InterPro" id="IPR006660">
    <property type="entry name" value="Arsenate_reductase-like"/>
</dbReference>
<evidence type="ECO:0000313" key="6">
    <source>
        <dbReference type="Proteomes" id="UP001431963"/>
    </source>
</evidence>
<name>A0ABU8BPL5_9RHOB</name>
<keyword evidence="2" id="KW-0059">Arsenical resistance</keyword>
<evidence type="ECO:0000256" key="4">
    <source>
        <dbReference type="PROSITE-ProRule" id="PRU01282"/>
    </source>
</evidence>
<evidence type="ECO:0000256" key="2">
    <source>
        <dbReference type="ARBA" id="ARBA00022849"/>
    </source>
</evidence>
<evidence type="ECO:0000313" key="5">
    <source>
        <dbReference type="EMBL" id="MEH7826646.1"/>
    </source>
</evidence>
<dbReference type="Proteomes" id="UP001431963">
    <property type="component" value="Unassembled WGS sequence"/>
</dbReference>
<comment type="similarity">
    <text evidence="1 4">Belongs to the ArsC family.</text>
</comment>
<keyword evidence="3" id="KW-0560">Oxidoreductase</keyword>
<organism evidence="5 6">
    <name type="scientific">Gemmobacter denitrificans</name>
    <dbReference type="NCBI Taxonomy" id="3123040"/>
    <lineage>
        <taxon>Bacteria</taxon>
        <taxon>Pseudomonadati</taxon>
        <taxon>Pseudomonadota</taxon>
        <taxon>Alphaproteobacteria</taxon>
        <taxon>Rhodobacterales</taxon>
        <taxon>Paracoccaceae</taxon>
        <taxon>Gemmobacter</taxon>
    </lineage>
</organism>
<dbReference type="InterPro" id="IPR036249">
    <property type="entry name" value="Thioredoxin-like_sf"/>
</dbReference>
<reference evidence="5" key="1">
    <citation type="submission" date="2024-02" db="EMBL/GenBank/DDBJ databases">
        <title>Genome sequences of strain Gemmobacter sp. JM10B15.</title>
        <authorList>
            <person name="Zhang M."/>
        </authorList>
    </citation>
    <scope>NUCLEOTIDE SEQUENCE</scope>
    <source>
        <strain evidence="5">JM10B15</strain>
    </source>
</reference>
<dbReference type="PANTHER" id="PTHR30041">
    <property type="entry name" value="ARSENATE REDUCTASE"/>
    <property type="match status" value="1"/>
</dbReference>
<sequence length="125" mass="13120">MTKSNPAATIWHNPACSSSRKALAALEDAGLTPRVIRYLDTGWTEESLQDLLAAAGLRPSDALRHKAPGAAALRGAAEATILAAMLADPVLVERPFVQTDRGTALCRPLARLEDLLPLGADPAKG</sequence>
<dbReference type="PROSITE" id="PS51353">
    <property type="entry name" value="ARSC"/>
    <property type="match status" value="1"/>
</dbReference>
<dbReference type="Pfam" id="PF03960">
    <property type="entry name" value="ArsC"/>
    <property type="match status" value="1"/>
</dbReference>
<dbReference type="PANTHER" id="PTHR30041:SF5">
    <property type="entry name" value="ARSENATE REDUCTASE-RELATED"/>
    <property type="match status" value="1"/>
</dbReference>
<gene>
    <name evidence="5" type="ORF">V6590_00635</name>
</gene>
<accession>A0ABU8BPL5</accession>
<proteinExistence type="inferred from homology"/>
<evidence type="ECO:0000256" key="1">
    <source>
        <dbReference type="ARBA" id="ARBA00007198"/>
    </source>
</evidence>
<comment type="caution">
    <text evidence="5">The sequence shown here is derived from an EMBL/GenBank/DDBJ whole genome shotgun (WGS) entry which is preliminary data.</text>
</comment>
<keyword evidence="6" id="KW-1185">Reference proteome</keyword>
<dbReference type="EMBL" id="JBALHR010000001">
    <property type="protein sequence ID" value="MEH7826646.1"/>
    <property type="molecule type" value="Genomic_DNA"/>
</dbReference>